<evidence type="ECO:0000313" key="2">
    <source>
        <dbReference type="Proteomes" id="UP001346149"/>
    </source>
</evidence>
<gene>
    <name evidence="1" type="ORF">SAY86_003181</name>
</gene>
<sequence length="106" mass="12290">MGNKRNLYQSKHCFAPYPFEALWSGSWWPVERIRINHGHMHICSVDGQYVQKNCGPLDSLRIRSRPANSSDCICFLRPGIDVCVLSGESSSPKEMRRFAWTFRSHF</sequence>
<accession>A0AAN7LGY5</accession>
<name>A0AAN7LGY5_TRANT</name>
<protein>
    <submittedName>
        <fullName evidence="1">Uncharacterized protein</fullName>
    </submittedName>
</protein>
<evidence type="ECO:0000313" key="1">
    <source>
        <dbReference type="EMBL" id="KAK4786492.1"/>
    </source>
</evidence>
<dbReference type="Proteomes" id="UP001346149">
    <property type="component" value="Unassembled WGS sequence"/>
</dbReference>
<dbReference type="AlphaFoldDB" id="A0AAN7LGY5"/>
<dbReference type="EMBL" id="JAXQNO010000013">
    <property type="protein sequence ID" value="KAK4786492.1"/>
    <property type="molecule type" value="Genomic_DNA"/>
</dbReference>
<keyword evidence="2" id="KW-1185">Reference proteome</keyword>
<proteinExistence type="predicted"/>
<organism evidence="1 2">
    <name type="scientific">Trapa natans</name>
    <name type="common">Water chestnut</name>
    <dbReference type="NCBI Taxonomy" id="22666"/>
    <lineage>
        <taxon>Eukaryota</taxon>
        <taxon>Viridiplantae</taxon>
        <taxon>Streptophyta</taxon>
        <taxon>Embryophyta</taxon>
        <taxon>Tracheophyta</taxon>
        <taxon>Spermatophyta</taxon>
        <taxon>Magnoliopsida</taxon>
        <taxon>eudicotyledons</taxon>
        <taxon>Gunneridae</taxon>
        <taxon>Pentapetalae</taxon>
        <taxon>rosids</taxon>
        <taxon>malvids</taxon>
        <taxon>Myrtales</taxon>
        <taxon>Lythraceae</taxon>
        <taxon>Trapa</taxon>
    </lineage>
</organism>
<comment type="caution">
    <text evidence="1">The sequence shown here is derived from an EMBL/GenBank/DDBJ whole genome shotgun (WGS) entry which is preliminary data.</text>
</comment>
<reference evidence="1 2" key="1">
    <citation type="journal article" date="2023" name="Hortic Res">
        <title>Pangenome of water caltrop reveals structural variations and asymmetric subgenome divergence after allopolyploidization.</title>
        <authorList>
            <person name="Zhang X."/>
            <person name="Chen Y."/>
            <person name="Wang L."/>
            <person name="Yuan Y."/>
            <person name="Fang M."/>
            <person name="Shi L."/>
            <person name="Lu R."/>
            <person name="Comes H.P."/>
            <person name="Ma Y."/>
            <person name="Chen Y."/>
            <person name="Huang G."/>
            <person name="Zhou Y."/>
            <person name="Zheng Z."/>
            <person name="Qiu Y."/>
        </authorList>
    </citation>
    <scope>NUCLEOTIDE SEQUENCE [LARGE SCALE GENOMIC DNA]</scope>
    <source>
        <strain evidence="1">F231</strain>
    </source>
</reference>